<reference evidence="2" key="1">
    <citation type="submission" date="2021-03" db="EMBL/GenBank/DDBJ databases">
        <title>Draft genome sequence of rust myrtle Austropuccinia psidii MF-1, a brazilian biotype.</title>
        <authorList>
            <person name="Quecine M.C."/>
            <person name="Pachon D.M.R."/>
            <person name="Bonatelli M.L."/>
            <person name="Correr F.H."/>
            <person name="Franceschini L.M."/>
            <person name="Leite T.F."/>
            <person name="Margarido G.R.A."/>
            <person name="Almeida C.A."/>
            <person name="Ferrarezi J.A."/>
            <person name="Labate C.A."/>
        </authorList>
    </citation>
    <scope>NUCLEOTIDE SEQUENCE</scope>
    <source>
        <strain evidence="2">MF-1</strain>
    </source>
</reference>
<dbReference type="EMBL" id="AVOT02136366">
    <property type="protein sequence ID" value="MBW0589963.1"/>
    <property type="molecule type" value="Genomic_DNA"/>
</dbReference>
<dbReference type="Proteomes" id="UP000765509">
    <property type="component" value="Unassembled WGS sequence"/>
</dbReference>
<gene>
    <name evidence="2" type="ORF">O181_129678</name>
</gene>
<accession>A0A9Q3KX73</accession>
<evidence type="ECO:0000313" key="2">
    <source>
        <dbReference type="EMBL" id="MBW0589963.1"/>
    </source>
</evidence>
<feature type="compositionally biased region" description="Polar residues" evidence="1">
    <location>
        <begin position="11"/>
        <end position="22"/>
    </location>
</feature>
<organism evidence="2 3">
    <name type="scientific">Austropuccinia psidii MF-1</name>
    <dbReference type="NCBI Taxonomy" id="1389203"/>
    <lineage>
        <taxon>Eukaryota</taxon>
        <taxon>Fungi</taxon>
        <taxon>Dikarya</taxon>
        <taxon>Basidiomycota</taxon>
        <taxon>Pucciniomycotina</taxon>
        <taxon>Pucciniomycetes</taxon>
        <taxon>Pucciniales</taxon>
        <taxon>Sphaerophragmiaceae</taxon>
        <taxon>Austropuccinia</taxon>
    </lineage>
</organism>
<keyword evidence="3" id="KW-1185">Reference proteome</keyword>
<protein>
    <submittedName>
        <fullName evidence="2">Uncharacterized protein</fullName>
    </submittedName>
</protein>
<feature type="region of interest" description="Disordered" evidence="1">
    <location>
        <begin position="1"/>
        <end position="50"/>
    </location>
</feature>
<evidence type="ECO:0000256" key="1">
    <source>
        <dbReference type="SAM" id="MobiDB-lite"/>
    </source>
</evidence>
<sequence length="123" mass="13738">MTPALDEGPVASTSSRSIQSKAQRTSEEEERSQEPSRQSQLAQTLPTRVQDPQIGAFSSGKCLQYGQNSYGIHSQRAGKDEQDFSMQIIDEIHFVKSIIDVELGKFNAKLNKIILDISELKRN</sequence>
<comment type="caution">
    <text evidence="2">The sequence shown here is derived from an EMBL/GenBank/DDBJ whole genome shotgun (WGS) entry which is preliminary data.</text>
</comment>
<name>A0A9Q3KX73_9BASI</name>
<proteinExistence type="predicted"/>
<evidence type="ECO:0000313" key="3">
    <source>
        <dbReference type="Proteomes" id="UP000765509"/>
    </source>
</evidence>
<dbReference type="AlphaFoldDB" id="A0A9Q3KX73"/>